<dbReference type="InterPro" id="IPR037913">
    <property type="entry name" value="ACD_IbpA/B"/>
</dbReference>
<dbReference type="STRING" id="190650.CC_3592"/>
<dbReference type="EnsemblBacteria" id="AAK25554">
    <property type="protein sequence ID" value="AAK25554"/>
    <property type="gene ID" value="CC_3592"/>
</dbReference>
<dbReference type="PIR" id="F87694">
    <property type="entry name" value="F87694"/>
</dbReference>
<feature type="domain" description="SHSP" evidence="4">
    <location>
        <begin position="49"/>
        <end position="163"/>
    </location>
</feature>
<evidence type="ECO:0000256" key="1">
    <source>
        <dbReference type="ARBA" id="ARBA00023016"/>
    </source>
</evidence>
<dbReference type="SUPFAM" id="SSF49764">
    <property type="entry name" value="HSP20-like chaperones"/>
    <property type="match status" value="1"/>
</dbReference>
<dbReference type="PANTHER" id="PTHR47062">
    <property type="match status" value="1"/>
</dbReference>
<protein>
    <submittedName>
        <fullName evidence="5">Heat shock protein, Hsp20 family</fullName>
    </submittedName>
</protein>
<evidence type="ECO:0000313" key="6">
    <source>
        <dbReference type="Proteomes" id="UP000001816"/>
    </source>
</evidence>
<dbReference type="eggNOG" id="COG0071">
    <property type="taxonomic scope" value="Bacteria"/>
</dbReference>
<dbReference type="EMBL" id="AE005673">
    <property type="protein sequence ID" value="AAK25554.1"/>
    <property type="molecule type" value="Genomic_DNA"/>
</dbReference>
<dbReference type="PROSITE" id="PS01031">
    <property type="entry name" value="SHSP"/>
    <property type="match status" value="1"/>
</dbReference>
<name>Q9A2G9_CAUVC</name>
<dbReference type="InterPro" id="IPR008978">
    <property type="entry name" value="HSP20-like_chaperone"/>
</dbReference>
<dbReference type="InterPro" id="IPR002068">
    <property type="entry name" value="A-crystallin/Hsp20_dom"/>
</dbReference>
<gene>
    <name evidence="5" type="ordered locus">CC_3592</name>
</gene>
<keyword evidence="6" id="KW-1185">Reference proteome</keyword>
<dbReference type="PATRIC" id="fig|190650.5.peg.3595"/>
<comment type="similarity">
    <text evidence="2 3">Belongs to the small heat shock protein (HSP20) family.</text>
</comment>
<dbReference type="PANTHER" id="PTHR47062:SF1">
    <property type="entry name" value="SMALL HEAT SHOCK PROTEIN IBPA"/>
    <property type="match status" value="1"/>
</dbReference>
<dbReference type="CDD" id="cd06470">
    <property type="entry name" value="ACD_IbpA-B_like"/>
    <property type="match status" value="1"/>
</dbReference>
<accession>Q9A2G9</accession>
<evidence type="ECO:0000313" key="5">
    <source>
        <dbReference type="EMBL" id="AAK25554.1"/>
    </source>
</evidence>
<dbReference type="BioCyc" id="CAULO:CC3592-MONOMER"/>
<evidence type="ECO:0000256" key="2">
    <source>
        <dbReference type="PROSITE-ProRule" id="PRU00285"/>
    </source>
</evidence>
<dbReference type="SMR" id="Q9A2G9"/>
<dbReference type="Proteomes" id="UP000001816">
    <property type="component" value="Chromosome"/>
</dbReference>
<dbReference type="HOGENOM" id="CLU_046737_4_0_5"/>
<sequence>MVIGADPRAGLHERSRFSEDFAMTRTILFDSPFLLGFEHTRDLIERAAKAASESYPPYNVEQAEHGGVRITLAVAGFSPEQLQVTVEGGQLVVAGKRDSADGRSDAERAFLHRGIAARGFVRTFVLAEGMEVTAATLEHGLLHIDLARPAPERLVKKIPIRSAG</sequence>
<dbReference type="Gene3D" id="2.60.40.790">
    <property type="match status" value="1"/>
</dbReference>
<evidence type="ECO:0000256" key="3">
    <source>
        <dbReference type="RuleBase" id="RU003616"/>
    </source>
</evidence>
<dbReference type="AlphaFoldDB" id="Q9A2G9"/>
<reference evidence="5 6" key="1">
    <citation type="journal article" date="2001" name="Proc. Natl. Acad. Sci. U.S.A.">
        <title>Complete genome sequence of Caulobacter crescentus.</title>
        <authorList>
            <person name="Nierman W.C."/>
            <person name="Feldblyum T.V."/>
            <person name="Laub M.T."/>
            <person name="Paulsen I.T."/>
            <person name="Nelson K.E."/>
            <person name="Eisen J.A."/>
            <person name="Heidelberg J.F."/>
            <person name="Alley M.R."/>
            <person name="Ohta N."/>
            <person name="Maddock J.R."/>
            <person name="Potocka I."/>
            <person name="Nelson W.C."/>
            <person name="Newton A."/>
            <person name="Stephens C."/>
            <person name="Phadke N.D."/>
            <person name="Ely B."/>
            <person name="DeBoy R.T."/>
            <person name="Dodson R.J."/>
            <person name="Durkin A.S."/>
            <person name="Gwinn M.L."/>
            <person name="Haft D.H."/>
            <person name="Kolonay J.F."/>
            <person name="Smit J."/>
            <person name="Craven M.B."/>
            <person name="Khouri H."/>
            <person name="Shetty J."/>
            <person name="Berry K."/>
            <person name="Utterback T."/>
            <person name="Tran K."/>
            <person name="Wolf A."/>
            <person name="Vamathevan J."/>
            <person name="Ermolaeva M."/>
            <person name="White O."/>
            <person name="Salzberg S.L."/>
            <person name="Venter J.C."/>
            <person name="Shapiro L."/>
            <person name="Fraser C.M."/>
        </authorList>
    </citation>
    <scope>NUCLEOTIDE SEQUENCE [LARGE SCALE GENOMIC DNA]</scope>
    <source>
        <strain evidence="6">ATCC 19089 / CB15</strain>
    </source>
</reference>
<keyword evidence="1 5" id="KW-0346">Stress response</keyword>
<dbReference type="KEGG" id="ccr:CC_3592"/>
<dbReference type="Pfam" id="PF00011">
    <property type="entry name" value="HSP20"/>
    <property type="match status" value="1"/>
</dbReference>
<proteinExistence type="inferred from homology"/>
<organism evidence="5 6">
    <name type="scientific">Caulobacter vibrioides (strain ATCC 19089 / CIP 103742 / CB 15)</name>
    <name type="common">Caulobacter crescentus</name>
    <dbReference type="NCBI Taxonomy" id="190650"/>
    <lineage>
        <taxon>Bacteria</taxon>
        <taxon>Pseudomonadati</taxon>
        <taxon>Pseudomonadota</taxon>
        <taxon>Alphaproteobacteria</taxon>
        <taxon>Caulobacterales</taxon>
        <taxon>Caulobacteraceae</taxon>
        <taxon>Caulobacter</taxon>
    </lineage>
</organism>
<evidence type="ECO:0000259" key="4">
    <source>
        <dbReference type="PROSITE" id="PS01031"/>
    </source>
</evidence>